<evidence type="ECO:0000313" key="1">
    <source>
        <dbReference type="EMBL" id="KAG7511344.1"/>
    </source>
</evidence>
<dbReference type="Proteomes" id="UP000693946">
    <property type="component" value="Linkage Group LG16"/>
</dbReference>
<gene>
    <name evidence="1" type="ORF">JOB18_047529</name>
</gene>
<evidence type="ECO:0000313" key="2">
    <source>
        <dbReference type="Proteomes" id="UP000693946"/>
    </source>
</evidence>
<dbReference type="EMBL" id="JAGKHQ010000008">
    <property type="protein sequence ID" value="KAG7511344.1"/>
    <property type="molecule type" value="Genomic_DNA"/>
</dbReference>
<protein>
    <submittedName>
        <fullName evidence="1">Uncharacterized protein</fullName>
    </submittedName>
</protein>
<reference evidence="1 2" key="1">
    <citation type="journal article" date="2021" name="Sci. Rep.">
        <title>Chromosome anchoring in Senegalese sole (Solea senegalensis) reveals sex-associated markers and genome rearrangements in flatfish.</title>
        <authorList>
            <person name="Guerrero-Cozar I."/>
            <person name="Gomez-Garrido J."/>
            <person name="Berbel C."/>
            <person name="Martinez-Blanch J.F."/>
            <person name="Alioto T."/>
            <person name="Claros M.G."/>
            <person name="Gagnaire P.A."/>
            <person name="Manchado M."/>
        </authorList>
    </citation>
    <scope>NUCLEOTIDE SEQUENCE [LARGE SCALE GENOMIC DNA]</scope>
    <source>
        <strain evidence="1">Sse05_10M</strain>
    </source>
</reference>
<keyword evidence="2" id="KW-1185">Reference proteome</keyword>
<proteinExistence type="predicted"/>
<sequence length="64" mass="7302">MVERFFPFGERLFPSQDISWRSFQEPHRGDTAPDALIFPEGEAFSHRLLSNTALFTFLGGGQIE</sequence>
<accession>A0AAV6S1P4</accession>
<organism evidence="1 2">
    <name type="scientific">Solea senegalensis</name>
    <name type="common">Senegalese sole</name>
    <dbReference type="NCBI Taxonomy" id="28829"/>
    <lineage>
        <taxon>Eukaryota</taxon>
        <taxon>Metazoa</taxon>
        <taxon>Chordata</taxon>
        <taxon>Craniata</taxon>
        <taxon>Vertebrata</taxon>
        <taxon>Euteleostomi</taxon>
        <taxon>Actinopterygii</taxon>
        <taxon>Neopterygii</taxon>
        <taxon>Teleostei</taxon>
        <taxon>Neoteleostei</taxon>
        <taxon>Acanthomorphata</taxon>
        <taxon>Carangaria</taxon>
        <taxon>Pleuronectiformes</taxon>
        <taxon>Pleuronectoidei</taxon>
        <taxon>Soleidae</taxon>
        <taxon>Solea</taxon>
    </lineage>
</organism>
<comment type="caution">
    <text evidence="1">The sequence shown here is derived from an EMBL/GenBank/DDBJ whole genome shotgun (WGS) entry which is preliminary data.</text>
</comment>
<dbReference type="AlphaFoldDB" id="A0AAV6S1P4"/>
<name>A0AAV6S1P4_SOLSE</name>